<keyword evidence="4" id="KW-1185">Reference proteome</keyword>
<evidence type="ECO:0000256" key="2">
    <source>
        <dbReference type="SAM" id="Phobius"/>
    </source>
</evidence>
<reference evidence="3 4" key="1">
    <citation type="submission" date="2016-10" db="EMBL/GenBank/DDBJ databases">
        <authorList>
            <person name="de Groot N.N."/>
        </authorList>
    </citation>
    <scope>NUCLEOTIDE SEQUENCE [LARGE SCALE GENOMIC DNA]</scope>
    <source>
        <strain evidence="3 4">DSM 44778</strain>
    </source>
</reference>
<dbReference type="EMBL" id="FORR01000007">
    <property type="protein sequence ID" value="SFJ31821.1"/>
    <property type="molecule type" value="Genomic_DNA"/>
</dbReference>
<feature type="transmembrane region" description="Helical" evidence="2">
    <location>
        <begin position="34"/>
        <end position="55"/>
    </location>
</feature>
<dbReference type="AlphaFoldDB" id="A0A1I3QEN7"/>
<organism evidence="3 4">
    <name type="scientific">Thermoflavimicrobium dichotomicum</name>
    <dbReference type="NCBI Taxonomy" id="46223"/>
    <lineage>
        <taxon>Bacteria</taxon>
        <taxon>Bacillati</taxon>
        <taxon>Bacillota</taxon>
        <taxon>Bacilli</taxon>
        <taxon>Bacillales</taxon>
        <taxon>Thermoactinomycetaceae</taxon>
        <taxon>Thermoflavimicrobium</taxon>
    </lineage>
</organism>
<feature type="compositionally biased region" description="Basic residues" evidence="1">
    <location>
        <begin position="87"/>
        <end position="104"/>
    </location>
</feature>
<feature type="region of interest" description="Disordered" evidence="1">
    <location>
        <begin position="73"/>
        <end position="116"/>
    </location>
</feature>
<name>A0A1I3QEN7_9BACL</name>
<keyword evidence="2" id="KW-0812">Transmembrane</keyword>
<evidence type="ECO:0000256" key="1">
    <source>
        <dbReference type="SAM" id="MobiDB-lite"/>
    </source>
</evidence>
<sequence length="116" mass="13754">MVSHSSHSKGWRWVIFTLIGIGFGHKVWNSLSTLWLFLLDIMIPALLIGIVIYLYKYPPKWLRRISLSQRPPHVRYRKKNKTDSNLKKTRPLRIVSHQKKKNHPFRVIDGNKKKSL</sequence>
<proteinExistence type="predicted"/>
<keyword evidence="2" id="KW-1133">Transmembrane helix</keyword>
<evidence type="ECO:0000313" key="3">
    <source>
        <dbReference type="EMBL" id="SFJ31821.1"/>
    </source>
</evidence>
<accession>A0A1I3QEN7</accession>
<gene>
    <name evidence="3" type="ORF">SAMN05421852_107115</name>
</gene>
<protein>
    <submittedName>
        <fullName evidence="3">Uncharacterized protein</fullName>
    </submittedName>
</protein>
<evidence type="ECO:0000313" key="4">
    <source>
        <dbReference type="Proteomes" id="UP000199545"/>
    </source>
</evidence>
<dbReference type="Proteomes" id="UP000199545">
    <property type="component" value="Unassembled WGS sequence"/>
</dbReference>
<keyword evidence="2" id="KW-0472">Membrane</keyword>
<dbReference type="STRING" id="46223.SAMN05421852_107115"/>